<protein>
    <submittedName>
        <fullName evidence="3">DUF4296 domain-containing protein</fullName>
    </submittedName>
</protein>
<accession>A0A4Y8S9C6</accession>
<proteinExistence type="predicted"/>
<dbReference type="RefSeq" id="WP_133233161.1">
    <property type="nucleotide sequence ID" value="NZ_SOZE01000020.1"/>
</dbReference>
<keyword evidence="1" id="KW-0732">Signal</keyword>
<keyword evidence="4" id="KW-1185">Reference proteome</keyword>
<evidence type="ECO:0000259" key="2">
    <source>
        <dbReference type="Pfam" id="PF14129"/>
    </source>
</evidence>
<dbReference type="PROSITE" id="PS51257">
    <property type="entry name" value="PROKAR_LIPOPROTEIN"/>
    <property type="match status" value="1"/>
</dbReference>
<feature type="domain" description="DUF4296" evidence="2">
    <location>
        <begin position="24"/>
        <end position="108"/>
    </location>
</feature>
<comment type="caution">
    <text evidence="3">The sequence shown here is derived from an EMBL/GenBank/DDBJ whole genome shotgun (WGS) entry which is preliminary data.</text>
</comment>
<dbReference type="Proteomes" id="UP000297540">
    <property type="component" value="Unassembled WGS sequence"/>
</dbReference>
<gene>
    <name evidence="3" type="ORF">E2R66_18145</name>
</gene>
<organism evidence="3 4">
    <name type="scientific">Mucilaginibacter psychrotolerans</name>
    <dbReference type="NCBI Taxonomy" id="1524096"/>
    <lineage>
        <taxon>Bacteria</taxon>
        <taxon>Pseudomonadati</taxon>
        <taxon>Bacteroidota</taxon>
        <taxon>Sphingobacteriia</taxon>
        <taxon>Sphingobacteriales</taxon>
        <taxon>Sphingobacteriaceae</taxon>
        <taxon>Mucilaginibacter</taxon>
    </lineage>
</organism>
<evidence type="ECO:0000313" key="4">
    <source>
        <dbReference type="Proteomes" id="UP000297540"/>
    </source>
</evidence>
<sequence length="130" mass="14583">MHKYIILFFSVLMLFAACSGNNAPEGTIAEEPMISLLTDVHLTDGSLYSVSQTPDSLYKYGSARYKALFKRHHTTDKQFKASLKYYTTQPVKMLEMYDRVSANIQAKIDSLNKKGRSNTAPGNKNAIPVK</sequence>
<dbReference type="InterPro" id="IPR025381">
    <property type="entry name" value="DUF4296"/>
</dbReference>
<feature type="chain" id="PRO_5021295953" evidence="1">
    <location>
        <begin position="20"/>
        <end position="130"/>
    </location>
</feature>
<evidence type="ECO:0000313" key="3">
    <source>
        <dbReference type="EMBL" id="TFF35629.1"/>
    </source>
</evidence>
<dbReference type="EMBL" id="SOZE01000020">
    <property type="protein sequence ID" value="TFF35629.1"/>
    <property type="molecule type" value="Genomic_DNA"/>
</dbReference>
<reference evidence="3 4" key="1">
    <citation type="journal article" date="2017" name="Int. J. Syst. Evol. Microbiol.">
        <title>Mucilaginibacterpsychrotolerans sp. nov., isolated from peatlands.</title>
        <authorList>
            <person name="Deng Y."/>
            <person name="Shen L."/>
            <person name="Xu B."/>
            <person name="Liu Y."/>
            <person name="Gu Z."/>
            <person name="Liu H."/>
            <person name="Zhou Y."/>
        </authorList>
    </citation>
    <scope>NUCLEOTIDE SEQUENCE [LARGE SCALE GENOMIC DNA]</scope>
    <source>
        <strain evidence="3 4">NH7-4</strain>
    </source>
</reference>
<dbReference type="Pfam" id="PF14129">
    <property type="entry name" value="DUF4296"/>
    <property type="match status" value="1"/>
</dbReference>
<name>A0A4Y8S9C6_9SPHI</name>
<evidence type="ECO:0000256" key="1">
    <source>
        <dbReference type="SAM" id="SignalP"/>
    </source>
</evidence>
<dbReference type="AlphaFoldDB" id="A0A4Y8S9C6"/>
<dbReference type="OrthoDB" id="678784at2"/>
<feature type="signal peptide" evidence="1">
    <location>
        <begin position="1"/>
        <end position="19"/>
    </location>
</feature>